<proteinExistence type="predicted"/>
<keyword evidence="2" id="KW-1185">Reference proteome</keyword>
<comment type="caution">
    <text evidence="1">The sequence shown here is derived from an EMBL/GenBank/DDBJ whole genome shotgun (WGS) entry which is preliminary data.</text>
</comment>
<organism evidence="1 2">
    <name type="scientific">Lindgomyces ingoldianus</name>
    <dbReference type="NCBI Taxonomy" id="673940"/>
    <lineage>
        <taxon>Eukaryota</taxon>
        <taxon>Fungi</taxon>
        <taxon>Dikarya</taxon>
        <taxon>Ascomycota</taxon>
        <taxon>Pezizomycotina</taxon>
        <taxon>Dothideomycetes</taxon>
        <taxon>Pleosporomycetidae</taxon>
        <taxon>Pleosporales</taxon>
        <taxon>Lindgomycetaceae</taxon>
        <taxon>Lindgomyces</taxon>
    </lineage>
</organism>
<reference evidence="1" key="1">
    <citation type="journal article" date="2020" name="Stud. Mycol.">
        <title>101 Dothideomycetes genomes: a test case for predicting lifestyles and emergence of pathogens.</title>
        <authorList>
            <person name="Haridas S."/>
            <person name="Albert R."/>
            <person name="Binder M."/>
            <person name="Bloem J."/>
            <person name="Labutti K."/>
            <person name="Salamov A."/>
            <person name="Andreopoulos B."/>
            <person name="Baker S."/>
            <person name="Barry K."/>
            <person name="Bills G."/>
            <person name="Bluhm B."/>
            <person name="Cannon C."/>
            <person name="Castanera R."/>
            <person name="Culley D."/>
            <person name="Daum C."/>
            <person name="Ezra D."/>
            <person name="Gonzalez J."/>
            <person name="Henrissat B."/>
            <person name="Kuo A."/>
            <person name="Liang C."/>
            <person name="Lipzen A."/>
            <person name="Lutzoni F."/>
            <person name="Magnuson J."/>
            <person name="Mondo S."/>
            <person name="Nolan M."/>
            <person name="Ohm R."/>
            <person name="Pangilinan J."/>
            <person name="Park H.-J."/>
            <person name="Ramirez L."/>
            <person name="Alfaro M."/>
            <person name="Sun H."/>
            <person name="Tritt A."/>
            <person name="Yoshinaga Y."/>
            <person name="Zwiers L.-H."/>
            <person name="Turgeon B."/>
            <person name="Goodwin S."/>
            <person name="Spatafora J."/>
            <person name="Crous P."/>
            <person name="Grigoriev I."/>
        </authorList>
    </citation>
    <scope>NUCLEOTIDE SEQUENCE</scope>
    <source>
        <strain evidence="1">ATCC 200398</strain>
    </source>
</reference>
<dbReference type="Proteomes" id="UP000799755">
    <property type="component" value="Unassembled WGS sequence"/>
</dbReference>
<evidence type="ECO:0000313" key="1">
    <source>
        <dbReference type="EMBL" id="KAF2471901.1"/>
    </source>
</evidence>
<evidence type="ECO:0000313" key="2">
    <source>
        <dbReference type="Proteomes" id="UP000799755"/>
    </source>
</evidence>
<accession>A0ACB6QYA7</accession>
<gene>
    <name evidence="1" type="ORF">BDR25DRAFT_24099</name>
</gene>
<dbReference type="EMBL" id="MU003504">
    <property type="protein sequence ID" value="KAF2471901.1"/>
    <property type="molecule type" value="Genomic_DNA"/>
</dbReference>
<name>A0ACB6QYA7_9PLEO</name>
<sequence>MAREDYRDDLRLFEARHKALLDLYVLIESTVDATNYRIIRDKETIYSRLKALKAIFEPSDKQLKQSARIAYDRARKWSSKKDQDTWFTV</sequence>
<protein>
    <submittedName>
        <fullName evidence="1">Uncharacterized protein</fullName>
    </submittedName>
</protein>